<dbReference type="CDD" id="cd00067">
    <property type="entry name" value="GAL4"/>
    <property type="match status" value="1"/>
</dbReference>
<dbReference type="GO" id="GO:0000976">
    <property type="term" value="F:transcription cis-regulatory region binding"/>
    <property type="evidence" value="ECO:0007669"/>
    <property type="project" value="TreeGrafter"/>
</dbReference>
<evidence type="ECO:0000256" key="1">
    <source>
        <dbReference type="ARBA" id="ARBA00004123"/>
    </source>
</evidence>
<dbReference type="SUPFAM" id="SSF57701">
    <property type="entry name" value="Zn2/Cys6 DNA-binding domain"/>
    <property type="match status" value="1"/>
</dbReference>
<dbReference type="OrthoDB" id="5130013at2759"/>
<dbReference type="GO" id="GO:0000981">
    <property type="term" value="F:DNA-binding transcription factor activity, RNA polymerase II-specific"/>
    <property type="evidence" value="ECO:0007669"/>
    <property type="project" value="InterPro"/>
</dbReference>
<dbReference type="InterPro" id="IPR021858">
    <property type="entry name" value="Fun_TF"/>
</dbReference>
<keyword evidence="2" id="KW-0539">Nucleus</keyword>
<dbReference type="GO" id="GO:0045944">
    <property type="term" value="P:positive regulation of transcription by RNA polymerase II"/>
    <property type="evidence" value="ECO:0007669"/>
    <property type="project" value="TreeGrafter"/>
</dbReference>
<name>A0A6A6X835_9PLEO</name>
<sequence>MLPSKSTKGCWTCKDRKIACDKHLPTCQNCRHSGRECLGYGMRLSWPRKNDQKRAITSEVPDQPQELSSFWFLGADFVNVFSSDVELSDNTLNSVSMPRRASPRPRIFRNPSWMPFTLNSSEIDLFSYYMNNVSHKLTAANNAQIQNLVVRMSFADVSPASSAILYIIYAIANLHLSNISQALEYKSKAVNAVWASSRQSSALKDVRQRIIAVNFLALFDAFATPSTPREWASSICYSKTASIIAFPSEQAYQGDLAVILDWVYYYDVLSKFAVRHFDRRTPGMIDCAKRKDLMVAEMNSQNKTNIVPTLACSIEVLSTIACIIDVVLEMETNKNSHTETLDKLDRRLKFAKQYVRIEDLDASMCIDRKRQIEDIAELYRLAGLIYLNRAGRNVPTSSPVLQRLTEKAFVILETLHTCERTFPLFLVGCEARTDDQRTIVLRVIDRTQSRFPPASIMRIRGYIERFWAQNDLDTGQAIDYALKMTTAMSNADGLPAFA</sequence>
<evidence type="ECO:0000313" key="5">
    <source>
        <dbReference type="Proteomes" id="UP000799757"/>
    </source>
</evidence>
<dbReference type="EMBL" id="MU001968">
    <property type="protein sequence ID" value="KAF2792458.1"/>
    <property type="molecule type" value="Genomic_DNA"/>
</dbReference>
<dbReference type="AlphaFoldDB" id="A0A6A6X835"/>
<dbReference type="InterPro" id="IPR001138">
    <property type="entry name" value="Zn2Cys6_DnaBD"/>
</dbReference>
<gene>
    <name evidence="4" type="ORF">K505DRAFT_307580</name>
</gene>
<keyword evidence="5" id="KW-1185">Reference proteome</keyword>
<proteinExistence type="predicted"/>
<dbReference type="Gene3D" id="4.10.240.10">
    <property type="entry name" value="Zn(2)-C6 fungal-type DNA-binding domain"/>
    <property type="match status" value="1"/>
</dbReference>
<reference evidence="4" key="1">
    <citation type="journal article" date="2020" name="Stud. Mycol.">
        <title>101 Dothideomycetes genomes: a test case for predicting lifestyles and emergence of pathogens.</title>
        <authorList>
            <person name="Haridas S."/>
            <person name="Albert R."/>
            <person name="Binder M."/>
            <person name="Bloem J."/>
            <person name="Labutti K."/>
            <person name="Salamov A."/>
            <person name="Andreopoulos B."/>
            <person name="Baker S."/>
            <person name="Barry K."/>
            <person name="Bills G."/>
            <person name="Bluhm B."/>
            <person name="Cannon C."/>
            <person name="Castanera R."/>
            <person name="Culley D."/>
            <person name="Daum C."/>
            <person name="Ezra D."/>
            <person name="Gonzalez J."/>
            <person name="Henrissat B."/>
            <person name="Kuo A."/>
            <person name="Liang C."/>
            <person name="Lipzen A."/>
            <person name="Lutzoni F."/>
            <person name="Magnuson J."/>
            <person name="Mondo S."/>
            <person name="Nolan M."/>
            <person name="Ohm R."/>
            <person name="Pangilinan J."/>
            <person name="Park H.-J."/>
            <person name="Ramirez L."/>
            <person name="Alfaro M."/>
            <person name="Sun H."/>
            <person name="Tritt A."/>
            <person name="Yoshinaga Y."/>
            <person name="Zwiers L.-H."/>
            <person name="Turgeon B."/>
            <person name="Goodwin S."/>
            <person name="Spatafora J."/>
            <person name="Crous P."/>
            <person name="Grigoriev I."/>
        </authorList>
    </citation>
    <scope>NUCLEOTIDE SEQUENCE</scope>
    <source>
        <strain evidence="4">CBS 109.77</strain>
    </source>
</reference>
<dbReference type="SMART" id="SM00066">
    <property type="entry name" value="GAL4"/>
    <property type="match status" value="1"/>
</dbReference>
<dbReference type="GO" id="GO:0005634">
    <property type="term" value="C:nucleus"/>
    <property type="evidence" value="ECO:0007669"/>
    <property type="project" value="UniProtKB-SubCell"/>
</dbReference>
<dbReference type="Proteomes" id="UP000799757">
    <property type="component" value="Unassembled WGS sequence"/>
</dbReference>
<dbReference type="Pfam" id="PF00172">
    <property type="entry name" value="Zn_clus"/>
    <property type="match status" value="1"/>
</dbReference>
<feature type="domain" description="Zn(2)-C6 fungal-type" evidence="3">
    <location>
        <begin position="9"/>
        <end position="37"/>
    </location>
</feature>
<dbReference type="Pfam" id="PF11951">
    <property type="entry name" value="Fungal_trans_2"/>
    <property type="match status" value="1"/>
</dbReference>
<dbReference type="PANTHER" id="PTHR37534">
    <property type="entry name" value="TRANSCRIPTIONAL ACTIVATOR PROTEIN UGA3"/>
    <property type="match status" value="1"/>
</dbReference>
<dbReference type="InterPro" id="IPR036864">
    <property type="entry name" value="Zn2-C6_fun-type_DNA-bd_sf"/>
</dbReference>
<dbReference type="PROSITE" id="PS50048">
    <property type="entry name" value="ZN2_CY6_FUNGAL_2"/>
    <property type="match status" value="1"/>
</dbReference>
<comment type="subcellular location">
    <subcellularLocation>
        <location evidence="1">Nucleus</location>
    </subcellularLocation>
</comment>
<dbReference type="PANTHER" id="PTHR37534:SF39">
    <property type="entry name" value="TRANSCRIPTION FACTOR DOMAIN-CONTAINING PROTEIN"/>
    <property type="match status" value="1"/>
</dbReference>
<evidence type="ECO:0000259" key="3">
    <source>
        <dbReference type="PROSITE" id="PS50048"/>
    </source>
</evidence>
<evidence type="ECO:0000313" key="4">
    <source>
        <dbReference type="EMBL" id="KAF2792458.1"/>
    </source>
</evidence>
<protein>
    <recommendedName>
        <fullName evidence="3">Zn(2)-C6 fungal-type domain-containing protein</fullName>
    </recommendedName>
</protein>
<organism evidence="4 5">
    <name type="scientific">Melanomma pulvis-pyrius CBS 109.77</name>
    <dbReference type="NCBI Taxonomy" id="1314802"/>
    <lineage>
        <taxon>Eukaryota</taxon>
        <taxon>Fungi</taxon>
        <taxon>Dikarya</taxon>
        <taxon>Ascomycota</taxon>
        <taxon>Pezizomycotina</taxon>
        <taxon>Dothideomycetes</taxon>
        <taxon>Pleosporomycetidae</taxon>
        <taxon>Pleosporales</taxon>
        <taxon>Melanommataceae</taxon>
        <taxon>Melanomma</taxon>
    </lineage>
</organism>
<dbReference type="GO" id="GO:0008270">
    <property type="term" value="F:zinc ion binding"/>
    <property type="evidence" value="ECO:0007669"/>
    <property type="project" value="InterPro"/>
</dbReference>
<evidence type="ECO:0000256" key="2">
    <source>
        <dbReference type="ARBA" id="ARBA00023242"/>
    </source>
</evidence>
<accession>A0A6A6X835</accession>
<dbReference type="PROSITE" id="PS00463">
    <property type="entry name" value="ZN2_CY6_FUNGAL_1"/>
    <property type="match status" value="1"/>
</dbReference>